<dbReference type="EMBL" id="VTPC01000602">
    <property type="protein sequence ID" value="KAF2905120.1"/>
    <property type="molecule type" value="Genomic_DNA"/>
</dbReference>
<dbReference type="SMART" id="SM00355">
    <property type="entry name" value="ZnF_C2H2"/>
    <property type="match status" value="2"/>
</dbReference>
<feature type="domain" description="C2H2-type" evidence="2">
    <location>
        <begin position="128"/>
        <end position="156"/>
    </location>
</feature>
<comment type="caution">
    <text evidence="3">The sequence shown here is derived from an EMBL/GenBank/DDBJ whole genome shotgun (WGS) entry which is preliminary data.</text>
</comment>
<name>A0A8K0DF30_IGNLU</name>
<evidence type="ECO:0000259" key="2">
    <source>
        <dbReference type="PROSITE" id="PS50157"/>
    </source>
</evidence>
<protein>
    <recommendedName>
        <fullName evidence="2">C2H2-type domain-containing protein</fullName>
    </recommendedName>
</protein>
<sequence length="245" mass="28957">QSTISRTVKRFNELGSYWRTPGQGHKQSTDARDERYLMQVALRNRCSASLERSLNEGGLDSRRPAITPLLTREYRVTRCLLQGNIEHLDKHNSQHFQKFLSYCIYCSEEFRNKKLYEEHLNEHLIHSFPCIYCDKFFLRKQLCENHIREQHPGRKKKIKRIKPQSILDRIDKYPDQREEPNDIHVKNKPEEFVVKILCQPGQQEDSSTNDEDLIDANCEDVVNESYLDDDTQVTTNMDVDLSNNR</sequence>
<keyword evidence="1" id="KW-0862">Zinc</keyword>
<dbReference type="PROSITE" id="PS50157">
    <property type="entry name" value="ZINC_FINGER_C2H2_2"/>
    <property type="match status" value="1"/>
</dbReference>
<keyword evidence="1" id="KW-0863">Zinc-finger</keyword>
<dbReference type="OrthoDB" id="6365676at2759"/>
<accession>A0A8K0DF30</accession>
<organism evidence="3 4">
    <name type="scientific">Ignelater luminosus</name>
    <name type="common">Cucubano</name>
    <name type="synonym">Pyrophorus luminosus</name>
    <dbReference type="NCBI Taxonomy" id="2038154"/>
    <lineage>
        <taxon>Eukaryota</taxon>
        <taxon>Metazoa</taxon>
        <taxon>Ecdysozoa</taxon>
        <taxon>Arthropoda</taxon>
        <taxon>Hexapoda</taxon>
        <taxon>Insecta</taxon>
        <taxon>Pterygota</taxon>
        <taxon>Neoptera</taxon>
        <taxon>Endopterygota</taxon>
        <taxon>Coleoptera</taxon>
        <taxon>Polyphaga</taxon>
        <taxon>Elateriformia</taxon>
        <taxon>Elateroidea</taxon>
        <taxon>Elateridae</taxon>
        <taxon>Agrypninae</taxon>
        <taxon>Pyrophorini</taxon>
        <taxon>Ignelater</taxon>
    </lineage>
</organism>
<dbReference type="AlphaFoldDB" id="A0A8K0DF30"/>
<evidence type="ECO:0000313" key="3">
    <source>
        <dbReference type="EMBL" id="KAF2905120.1"/>
    </source>
</evidence>
<keyword evidence="4" id="KW-1185">Reference proteome</keyword>
<dbReference type="Proteomes" id="UP000801492">
    <property type="component" value="Unassembled WGS sequence"/>
</dbReference>
<dbReference type="Gene3D" id="3.30.160.60">
    <property type="entry name" value="Classic Zinc Finger"/>
    <property type="match status" value="1"/>
</dbReference>
<keyword evidence="1" id="KW-0479">Metal-binding</keyword>
<dbReference type="PROSITE" id="PS00028">
    <property type="entry name" value="ZINC_FINGER_C2H2_1"/>
    <property type="match status" value="2"/>
</dbReference>
<dbReference type="InterPro" id="IPR013087">
    <property type="entry name" value="Znf_C2H2_type"/>
</dbReference>
<dbReference type="GO" id="GO:0008270">
    <property type="term" value="F:zinc ion binding"/>
    <property type="evidence" value="ECO:0007669"/>
    <property type="project" value="UniProtKB-KW"/>
</dbReference>
<feature type="non-terminal residue" evidence="3">
    <location>
        <position position="245"/>
    </location>
</feature>
<reference evidence="3" key="1">
    <citation type="submission" date="2019-08" db="EMBL/GenBank/DDBJ databases">
        <title>The genome of the North American firefly Photinus pyralis.</title>
        <authorList>
            <consortium name="Photinus pyralis genome working group"/>
            <person name="Fallon T.R."/>
            <person name="Sander Lower S.E."/>
            <person name="Weng J.-K."/>
        </authorList>
    </citation>
    <scope>NUCLEOTIDE SEQUENCE</scope>
    <source>
        <strain evidence="3">TRF0915ILg1</strain>
        <tissue evidence="3">Whole body</tissue>
    </source>
</reference>
<evidence type="ECO:0000256" key="1">
    <source>
        <dbReference type="PROSITE-ProRule" id="PRU00042"/>
    </source>
</evidence>
<gene>
    <name evidence="3" type="ORF">ILUMI_01057</name>
</gene>
<evidence type="ECO:0000313" key="4">
    <source>
        <dbReference type="Proteomes" id="UP000801492"/>
    </source>
</evidence>
<proteinExistence type="predicted"/>